<accession>A0AAV0VSG1</accession>
<evidence type="ECO:0000313" key="2">
    <source>
        <dbReference type="EMBL" id="CAI6347118.1"/>
    </source>
</evidence>
<dbReference type="Proteomes" id="UP001160148">
    <property type="component" value="Unassembled WGS sequence"/>
</dbReference>
<dbReference type="PROSITE" id="PS51257">
    <property type="entry name" value="PROKAR_LIPOPROTEIN"/>
    <property type="match status" value="1"/>
</dbReference>
<name>A0AAV0VSG1_9HEMI</name>
<proteinExistence type="predicted"/>
<dbReference type="AlphaFoldDB" id="A0AAV0VSG1"/>
<sequence length="160" mass="17726">MYGKSVRSQQNSRTVQSSICTSLVGQALSSGCRQTNTSCRVRPKTTKAGHRTSTDRGFRTRSWGRSLSSEGHQNEKQHQTARKLYDEELWASAGDGNIQPPSDHKNVNKIVAAADETVEAMTEPAAPKRRWFLSSLGRRLVNAGRKMFCCGVGSKQRTKL</sequence>
<evidence type="ECO:0000256" key="1">
    <source>
        <dbReference type="SAM" id="MobiDB-lite"/>
    </source>
</evidence>
<reference evidence="2 3" key="1">
    <citation type="submission" date="2023-01" db="EMBL/GenBank/DDBJ databases">
        <authorList>
            <person name="Whitehead M."/>
        </authorList>
    </citation>
    <scope>NUCLEOTIDE SEQUENCE [LARGE SCALE GENOMIC DNA]</scope>
</reference>
<gene>
    <name evidence="2" type="ORF">MEUPH1_LOCUS3940</name>
</gene>
<comment type="caution">
    <text evidence="2">The sequence shown here is derived from an EMBL/GenBank/DDBJ whole genome shotgun (WGS) entry which is preliminary data.</text>
</comment>
<feature type="region of interest" description="Disordered" evidence="1">
    <location>
        <begin position="36"/>
        <end position="80"/>
    </location>
</feature>
<dbReference type="EMBL" id="CARXXK010000001">
    <property type="protein sequence ID" value="CAI6347118.1"/>
    <property type="molecule type" value="Genomic_DNA"/>
</dbReference>
<organism evidence="2 3">
    <name type="scientific">Macrosiphum euphorbiae</name>
    <name type="common">potato aphid</name>
    <dbReference type="NCBI Taxonomy" id="13131"/>
    <lineage>
        <taxon>Eukaryota</taxon>
        <taxon>Metazoa</taxon>
        <taxon>Ecdysozoa</taxon>
        <taxon>Arthropoda</taxon>
        <taxon>Hexapoda</taxon>
        <taxon>Insecta</taxon>
        <taxon>Pterygota</taxon>
        <taxon>Neoptera</taxon>
        <taxon>Paraneoptera</taxon>
        <taxon>Hemiptera</taxon>
        <taxon>Sternorrhyncha</taxon>
        <taxon>Aphidomorpha</taxon>
        <taxon>Aphidoidea</taxon>
        <taxon>Aphididae</taxon>
        <taxon>Macrosiphini</taxon>
        <taxon>Macrosiphum</taxon>
    </lineage>
</organism>
<feature type="compositionally biased region" description="Basic residues" evidence="1">
    <location>
        <begin position="41"/>
        <end position="50"/>
    </location>
</feature>
<keyword evidence="3" id="KW-1185">Reference proteome</keyword>
<protein>
    <submittedName>
        <fullName evidence="2">Uncharacterized protein</fullName>
    </submittedName>
</protein>
<evidence type="ECO:0000313" key="3">
    <source>
        <dbReference type="Proteomes" id="UP001160148"/>
    </source>
</evidence>